<accession>A0ABR0R8A2</accession>
<dbReference type="Proteomes" id="UP001334248">
    <property type="component" value="Unassembled WGS sequence"/>
</dbReference>
<keyword evidence="1" id="KW-0472">Membrane</keyword>
<evidence type="ECO:0000313" key="3">
    <source>
        <dbReference type="Proteomes" id="UP001334248"/>
    </source>
</evidence>
<protein>
    <submittedName>
        <fullName evidence="2">Uncharacterized protein</fullName>
    </submittedName>
</protein>
<organism evidence="2 3">
    <name type="scientific">Knufia obscura</name>
    <dbReference type="NCBI Taxonomy" id="1635080"/>
    <lineage>
        <taxon>Eukaryota</taxon>
        <taxon>Fungi</taxon>
        <taxon>Dikarya</taxon>
        <taxon>Ascomycota</taxon>
        <taxon>Pezizomycotina</taxon>
        <taxon>Eurotiomycetes</taxon>
        <taxon>Chaetothyriomycetidae</taxon>
        <taxon>Chaetothyriales</taxon>
        <taxon>Trichomeriaceae</taxon>
        <taxon>Knufia</taxon>
    </lineage>
</organism>
<comment type="caution">
    <text evidence="2">The sequence shown here is derived from an EMBL/GenBank/DDBJ whole genome shotgun (WGS) entry which is preliminary data.</text>
</comment>
<keyword evidence="1" id="KW-0812">Transmembrane</keyword>
<evidence type="ECO:0000256" key="1">
    <source>
        <dbReference type="SAM" id="Phobius"/>
    </source>
</evidence>
<evidence type="ECO:0000313" key="2">
    <source>
        <dbReference type="EMBL" id="KAK5936856.1"/>
    </source>
</evidence>
<dbReference type="RefSeq" id="XP_064724946.1">
    <property type="nucleotide sequence ID" value="XM_064879363.1"/>
</dbReference>
<dbReference type="GeneID" id="90004424"/>
<dbReference type="EMBL" id="JAVHJV010000022">
    <property type="protein sequence ID" value="KAK5936856.1"/>
    <property type="molecule type" value="Genomic_DNA"/>
</dbReference>
<dbReference type="PANTHER" id="PTHR35043:SF8">
    <property type="entry name" value="DUF4220 DOMAIN-CONTAINING PROTEIN"/>
    <property type="match status" value="1"/>
</dbReference>
<dbReference type="PANTHER" id="PTHR35043">
    <property type="entry name" value="TRANSCRIPTION FACTOR DOMAIN-CONTAINING PROTEIN"/>
    <property type="match status" value="1"/>
</dbReference>
<proteinExistence type="predicted"/>
<feature type="transmembrane region" description="Helical" evidence="1">
    <location>
        <begin position="312"/>
        <end position="332"/>
    </location>
</feature>
<feature type="transmembrane region" description="Helical" evidence="1">
    <location>
        <begin position="384"/>
        <end position="408"/>
    </location>
</feature>
<keyword evidence="3" id="KW-1185">Reference proteome</keyword>
<reference evidence="2 3" key="1">
    <citation type="journal article" date="2023" name="Res Sq">
        <title>Genomic and morphological characterization of Knufia obscura isolated from the Mars 2020 spacecraft assembly facility.</title>
        <authorList>
            <person name="Chander A.M."/>
            <person name="Teixeira M.M."/>
            <person name="Singh N.K."/>
            <person name="Williams M.P."/>
            <person name="Parker C.W."/>
            <person name="Leo P."/>
            <person name="Stajich J.E."/>
            <person name="Torok T."/>
            <person name="Tighe S."/>
            <person name="Mason C.E."/>
            <person name="Venkateswaran K."/>
        </authorList>
    </citation>
    <scope>NUCLEOTIDE SEQUENCE [LARGE SCALE GENOMIC DNA]</scope>
    <source>
        <strain evidence="2 3">CCFEE 5817</strain>
    </source>
</reference>
<feature type="transmembrane region" description="Helical" evidence="1">
    <location>
        <begin position="338"/>
        <end position="363"/>
    </location>
</feature>
<feature type="transmembrane region" description="Helical" evidence="1">
    <location>
        <begin position="59"/>
        <end position="79"/>
    </location>
</feature>
<name>A0ABR0R8A2_9EURO</name>
<gene>
    <name evidence="2" type="ORF">PMZ80_010975</name>
</gene>
<keyword evidence="1" id="KW-1133">Transmembrane helix</keyword>
<feature type="transmembrane region" description="Helical" evidence="1">
    <location>
        <begin position="21"/>
        <end position="39"/>
    </location>
</feature>
<sequence length="430" mass="48264">MSNSSQLTSGWQGGSNQRGTADIIWICFSTIFLCLWSMLHLNLPAPTDEYWTIFRCKARWLLLGVLAPEVPMLMACGQWSSAKRSVKEMQELGLTTEQWSMSHAFFADSGGIILKWDNEEVFPITAKQVAWLVRGGHIDVPNIPLKELRDKSKADMCTKALASIQTGWLLVQIVARAAQHLPVTPMELTSAALAMTSLTTLWFWRDKPLDAQAPYLVDVRSKPGTSHQAAGSQDCDKQQTTIVEVEDQSVRTGSSAVSLPLDHVEPGIYISRKWSRRVFRWICQVGLQKPKLDRIPNDRDPQLLGFKQHATLGVATAAFATIHFVDWHFHFATLTEQWIWRANCILMCGLLAVYGTAEVVICCRENYSKLGLDTAGGYKLRFPAGLWFFIPGSMYFMARLLLIGAVFAGMRALPRGAFQEVQWTTFLPHI</sequence>